<dbReference type="PROSITE" id="PS00534">
    <property type="entry name" value="FERROCHELATASE"/>
    <property type="match status" value="1"/>
</dbReference>
<dbReference type="InterPro" id="IPR033644">
    <property type="entry name" value="Ferrochelatase_C"/>
</dbReference>
<dbReference type="GO" id="GO:0046872">
    <property type="term" value="F:metal ion binding"/>
    <property type="evidence" value="ECO:0007669"/>
    <property type="project" value="UniProtKB-KW"/>
</dbReference>
<dbReference type="PANTHER" id="PTHR11108">
    <property type="entry name" value="FERROCHELATASE"/>
    <property type="match status" value="1"/>
</dbReference>
<evidence type="ECO:0000256" key="3">
    <source>
        <dbReference type="ARBA" id="ARBA00022723"/>
    </source>
</evidence>
<evidence type="ECO:0000256" key="4">
    <source>
        <dbReference type="ARBA" id="ARBA00023004"/>
    </source>
</evidence>
<dbReference type="InterPro" id="IPR033659">
    <property type="entry name" value="Ferrochelatase_N"/>
</dbReference>
<keyword evidence="2 9" id="KW-0963">Cytoplasm</keyword>
<evidence type="ECO:0000256" key="10">
    <source>
        <dbReference type="RuleBase" id="RU000607"/>
    </source>
</evidence>
<comment type="subcellular location">
    <subcellularLocation>
        <location evidence="9 10">Cytoplasm</location>
    </subcellularLocation>
</comment>
<dbReference type="GO" id="GO:0004325">
    <property type="term" value="F:ferrochelatase activity"/>
    <property type="evidence" value="ECO:0007669"/>
    <property type="project" value="UniProtKB-UniRule"/>
</dbReference>
<dbReference type="GO" id="GO:0005737">
    <property type="term" value="C:cytoplasm"/>
    <property type="evidence" value="ECO:0007669"/>
    <property type="project" value="UniProtKB-SubCell"/>
</dbReference>
<keyword evidence="3 9" id="KW-0479">Metal-binding</keyword>
<feature type="binding site" evidence="9">
    <location>
        <position position="210"/>
    </location>
    <ligand>
        <name>Fe(2+)</name>
        <dbReference type="ChEBI" id="CHEBI:29033"/>
    </ligand>
</feature>
<dbReference type="PANTHER" id="PTHR11108:SF1">
    <property type="entry name" value="FERROCHELATASE, MITOCHONDRIAL"/>
    <property type="match status" value="1"/>
</dbReference>
<protein>
    <recommendedName>
        <fullName evidence="9 10">Ferrochelatase</fullName>
        <ecNumber evidence="9 10">4.98.1.1</ecNumber>
    </recommendedName>
    <alternativeName>
        <fullName evidence="9">Heme synthase</fullName>
    </alternativeName>
    <alternativeName>
        <fullName evidence="9">Protoheme ferro-lyase</fullName>
    </alternativeName>
</protein>
<dbReference type="AlphaFoldDB" id="A0A1D8UWJ5"/>
<reference evidence="11 12" key="1">
    <citation type="journal article" date="2016" name="Microb. Cell Fact.">
        <title>Dissection of exopolysaccharide biosynthesis in Kozakia baliensis.</title>
        <authorList>
            <person name="Brandt J.U."/>
            <person name="Jakob F."/>
            <person name="Behr J."/>
            <person name="Geissler A.J."/>
            <person name="Vogel R.F."/>
        </authorList>
    </citation>
    <scope>NUCLEOTIDE SEQUENCE [LARGE SCALE GENOMIC DNA]</scope>
    <source>
        <strain evidence="11 12">DSM 14400</strain>
    </source>
</reference>
<keyword evidence="5 9" id="KW-0350">Heme biosynthesis</keyword>
<evidence type="ECO:0000313" key="12">
    <source>
        <dbReference type="Proteomes" id="UP000179145"/>
    </source>
</evidence>
<dbReference type="UniPathway" id="UPA00252">
    <property type="reaction ID" value="UER00325"/>
</dbReference>
<dbReference type="RefSeq" id="WP_070403499.1">
    <property type="nucleotide sequence ID" value="NZ_BJVW01000007.1"/>
</dbReference>
<dbReference type="EC" id="4.98.1.1" evidence="9 10"/>
<dbReference type="FunFam" id="3.40.50.1400:FF:000002">
    <property type="entry name" value="Ferrochelatase"/>
    <property type="match status" value="1"/>
</dbReference>
<keyword evidence="12" id="KW-1185">Reference proteome</keyword>
<evidence type="ECO:0000256" key="2">
    <source>
        <dbReference type="ARBA" id="ARBA00022490"/>
    </source>
</evidence>
<dbReference type="NCBIfam" id="TIGR00109">
    <property type="entry name" value="hemH"/>
    <property type="match status" value="1"/>
</dbReference>
<dbReference type="SUPFAM" id="SSF53800">
    <property type="entry name" value="Chelatase"/>
    <property type="match status" value="1"/>
</dbReference>
<dbReference type="InterPro" id="IPR019772">
    <property type="entry name" value="Ferrochelatase_AS"/>
</dbReference>
<dbReference type="eggNOG" id="COG0276">
    <property type="taxonomic scope" value="Bacteria"/>
</dbReference>
<dbReference type="CDD" id="cd00419">
    <property type="entry name" value="Ferrochelatase_C"/>
    <property type="match status" value="1"/>
</dbReference>
<dbReference type="CDD" id="cd03411">
    <property type="entry name" value="Ferrochelatase_N"/>
    <property type="match status" value="1"/>
</dbReference>
<gene>
    <name evidence="9 11" type="primary">hemH</name>
    <name evidence="11" type="ORF">A0U89_00180</name>
</gene>
<evidence type="ECO:0000256" key="9">
    <source>
        <dbReference type="HAMAP-Rule" id="MF_00323"/>
    </source>
</evidence>
<evidence type="ECO:0000256" key="5">
    <source>
        <dbReference type="ARBA" id="ARBA00023133"/>
    </source>
</evidence>
<dbReference type="EMBL" id="CP014674">
    <property type="protein sequence ID" value="AOX17999.1"/>
    <property type="molecule type" value="Genomic_DNA"/>
</dbReference>
<comment type="catalytic activity">
    <reaction evidence="8">
        <text>Fe-coproporphyrin III + 2 H(+) = coproporphyrin III + Fe(2+)</text>
        <dbReference type="Rhea" id="RHEA:49572"/>
        <dbReference type="ChEBI" id="CHEBI:15378"/>
        <dbReference type="ChEBI" id="CHEBI:29033"/>
        <dbReference type="ChEBI" id="CHEBI:68438"/>
        <dbReference type="ChEBI" id="CHEBI:131725"/>
        <dbReference type="EC" id="4.99.1.9"/>
    </reaction>
    <physiologicalReaction direction="right-to-left" evidence="8">
        <dbReference type="Rhea" id="RHEA:49574"/>
    </physiologicalReaction>
</comment>
<comment type="function">
    <text evidence="9 10">Catalyzes the ferrous insertion into protoporphyrin IX.</text>
</comment>
<accession>A0A1D8UWJ5</accession>
<sequence length="341" mass="38354">MKFFHKTPGIPVPASGRTGVLLINLGTPDDTGYFSVRRYLREFLSDRRVIEAPPAIWQPILHTAILSRRPFRSGEAYARIWDKKTNESPLRVYTRGQAEKLAERLGPETPVEWGMRYGQPSVQEALSKLMDRGCDRVIALPLYPQYSATTTATANDQLFRALMRLRRQPAIHTVPSFADHPLYVEGLAKSVRETLEGLAFKPQMIVASFHGLPESCVNAGDNYPQECERTIVALRKALDFHDEQMPLTYQSRFGPMEWIKPYTAPFVEALPGQGIHRIAVIMPGFLCDCIETLDEIGNELRETFIHAGGEEFALIPCLNDSTPAVDLLESLSRQALKGWAE</sequence>
<dbReference type="Pfam" id="PF00762">
    <property type="entry name" value="Ferrochelatase"/>
    <property type="match status" value="1"/>
</dbReference>
<feature type="binding site" evidence="9">
    <location>
        <position position="291"/>
    </location>
    <ligand>
        <name>Fe(2+)</name>
        <dbReference type="ChEBI" id="CHEBI:29033"/>
    </ligand>
</feature>
<dbReference type="Gene3D" id="3.40.50.1400">
    <property type="match status" value="2"/>
</dbReference>
<dbReference type="OrthoDB" id="9809741at2"/>
<keyword evidence="6 9" id="KW-0456">Lyase</keyword>
<comment type="catalytic activity">
    <reaction evidence="9 10">
        <text>heme b + 2 H(+) = protoporphyrin IX + Fe(2+)</text>
        <dbReference type="Rhea" id="RHEA:22584"/>
        <dbReference type="ChEBI" id="CHEBI:15378"/>
        <dbReference type="ChEBI" id="CHEBI:29033"/>
        <dbReference type="ChEBI" id="CHEBI:57306"/>
        <dbReference type="ChEBI" id="CHEBI:60344"/>
        <dbReference type="EC" id="4.98.1.1"/>
    </reaction>
</comment>
<evidence type="ECO:0000256" key="8">
    <source>
        <dbReference type="ARBA" id="ARBA00024536"/>
    </source>
</evidence>
<dbReference type="InterPro" id="IPR001015">
    <property type="entry name" value="Ferrochelatase"/>
</dbReference>
<evidence type="ECO:0000256" key="6">
    <source>
        <dbReference type="ARBA" id="ARBA00023239"/>
    </source>
</evidence>
<comment type="similarity">
    <text evidence="1 9 10">Belongs to the ferrochelatase family.</text>
</comment>
<evidence type="ECO:0000256" key="1">
    <source>
        <dbReference type="ARBA" id="ARBA00007718"/>
    </source>
</evidence>
<comment type="pathway">
    <text evidence="9 10">Porphyrin-containing compound metabolism; protoheme biosynthesis; protoheme from protoporphyrin-IX: step 1/1.</text>
</comment>
<organism evidence="11 12">
    <name type="scientific">Kozakia baliensis</name>
    <dbReference type="NCBI Taxonomy" id="153496"/>
    <lineage>
        <taxon>Bacteria</taxon>
        <taxon>Pseudomonadati</taxon>
        <taxon>Pseudomonadota</taxon>
        <taxon>Alphaproteobacteria</taxon>
        <taxon>Acetobacterales</taxon>
        <taxon>Acetobacteraceae</taxon>
        <taxon>Kozakia</taxon>
    </lineage>
</organism>
<name>A0A1D8UWJ5_9PROT</name>
<keyword evidence="7 9" id="KW-0627">Porphyrin biosynthesis</keyword>
<dbReference type="HAMAP" id="MF_00323">
    <property type="entry name" value="Ferrochelatase"/>
    <property type="match status" value="1"/>
</dbReference>
<proteinExistence type="inferred from homology"/>
<dbReference type="KEGG" id="kba:A0U89_00180"/>
<evidence type="ECO:0000313" key="11">
    <source>
        <dbReference type="EMBL" id="AOX17999.1"/>
    </source>
</evidence>
<dbReference type="GO" id="GO:0006783">
    <property type="term" value="P:heme biosynthetic process"/>
    <property type="evidence" value="ECO:0007669"/>
    <property type="project" value="UniProtKB-UniRule"/>
</dbReference>
<dbReference type="STRING" id="153496.A0U89_00180"/>
<evidence type="ECO:0000256" key="7">
    <source>
        <dbReference type="ARBA" id="ARBA00023244"/>
    </source>
</evidence>
<dbReference type="Proteomes" id="UP000179145">
    <property type="component" value="Chromosome"/>
</dbReference>
<keyword evidence="4 9" id="KW-0408">Iron</keyword>